<dbReference type="PANTHER" id="PTHR46268:SF6">
    <property type="entry name" value="UNIVERSAL STRESS PROTEIN UP12"/>
    <property type="match status" value="1"/>
</dbReference>
<dbReference type="RefSeq" id="WP_153818978.1">
    <property type="nucleotide sequence ID" value="NZ_WJIE01000002.1"/>
</dbReference>
<proteinExistence type="inferred from homology"/>
<evidence type="ECO:0000313" key="3">
    <source>
        <dbReference type="EMBL" id="MRG92151.1"/>
    </source>
</evidence>
<dbReference type="SUPFAM" id="SSF52402">
    <property type="entry name" value="Adenine nucleotide alpha hydrolases-like"/>
    <property type="match status" value="3"/>
</dbReference>
<dbReference type="InterPro" id="IPR006015">
    <property type="entry name" value="Universal_stress_UspA"/>
</dbReference>
<dbReference type="Pfam" id="PF00582">
    <property type="entry name" value="Usp"/>
    <property type="match status" value="3"/>
</dbReference>
<dbReference type="Gene3D" id="3.40.50.12370">
    <property type="match status" value="1"/>
</dbReference>
<dbReference type="Proteomes" id="UP000440224">
    <property type="component" value="Unassembled WGS sequence"/>
</dbReference>
<evidence type="ECO:0000256" key="1">
    <source>
        <dbReference type="ARBA" id="ARBA00008791"/>
    </source>
</evidence>
<dbReference type="AlphaFoldDB" id="A0A6N7PTM4"/>
<comment type="similarity">
    <text evidence="1">Belongs to the universal stress protein A family.</text>
</comment>
<accession>A0A6N7PTM4</accession>
<dbReference type="CDD" id="cd00293">
    <property type="entry name" value="USP-like"/>
    <property type="match status" value="3"/>
</dbReference>
<feature type="domain" description="UspA" evidence="2">
    <location>
        <begin position="21"/>
        <end position="152"/>
    </location>
</feature>
<evidence type="ECO:0000259" key="2">
    <source>
        <dbReference type="Pfam" id="PF00582"/>
    </source>
</evidence>
<dbReference type="Gene3D" id="3.40.50.620">
    <property type="entry name" value="HUPs"/>
    <property type="match status" value="2"/>
</dbReference>
<dbReference type="OrthoDB" id="5522460at2"/>
<organism evidence="3 4">
    <name type="scientific">Polyangium spumosum</name>
    <dbReference type="NCBI Taxonomy" id="889282"/>
    <lineage>
        <taxon>Bacteria</taxon>
        <taxon>Pseudomonadati</taxon>
        <taxon>Myxococcota</taxon>
        <taxon>Polyangia</taxon>
        <taxon>Polyangiales</taxon>
        <taxon>Polyangiaceae</taxon>
        <taxon>Polyangium</taxon>
    </lineage>
</organism>
<dbReference type="EMBL" id="WJIE01000002">
    <property type="protein sequence ID" value="MRG92151.1"/>
    <property type="molecule type" value="Genomic_DNA"/>
</dbReference>
<gene>
    <name evidence="3" type="ORF">GF068_09450</name>
</gene>
<reference evidence="3 4" key="1">
    <citation type="submission" date="2019-10" db="EMBL/GenBank/DDBJ databases">
        <title>A soil myxobacterium in the family Polyangiaceae.</title>
        <authorList>
            <person name="Li Y."/>
            <person name="Wang J."/>
        </authorList>
    </citation>
    <scope>NUCLEOTIDE SEQUENCE [LARGE SCALE GENOMIC DNA]</scope>
    <source>
        <strain evidence="3 4">DSM 14734</strain>
    </source>
</reference>
<feature type="domain" description="UspA" evidence="2">
    <location>
        <begin position="324"/>
        <end position="453"/>
    </location>
</feature>
<comment type="caution">
    <text evidence="3">The sequence shown here is derived from an EMBL/GenBank/DDBJ whole genome shotgun (WGS) entry which is preliminary data.</text>
</comment>
<name>A0A6N7PTM4_9BACT</name>
<dbReference type="PRINTS" id="PR01438">
    <property type="entry name" value="UNVRSLSTRESS"/>
</dbReference>
<keyword evidence="4" id="KW-1185">Reference proteome</keyword>
<protein>
    <recommendedName>
        <fullName evidence="2">UspA domain-containing protein</fullName>
    </recommendedName>
</protein>
<dbReference type="InterPro" id="IPR006016">
    <property type="entry name" value="UspA"/>
</dbReference>
<evidence type="ECO:0000313" key="4">
    <source>
        <dbReference type="Proteomes" id="UP000440224"/>
    </source>
</evidence>
<sequence>MSSGAAFGALVLVRWEVPGMTLVVATDFSAEAQRAGMIAAGMAARAGVSLHLVHASTDPRAPFVLGTSEEHLLADERKALADAASALRATANIPVEEELAASPIADAITAAAERVVAMALVIAPPRRLAPTFGRNIAERLARQSRVPILMVRAPEAFEAWLRGERPLRVMVGSDVGAASTRALRFAEQLTRVGPVEITVACVAGPDETSIRLGLPLPPSGNALLPAAETALRGELAAQIQSAGARVENVIIRAGTAAPETHLSVLAENERADLLVVGTRKHSWVEEVWSGSVSRGVVRAASTNVACVPRSLVEDKPSVPHTPRVVVAATDLSPLGDMAVPFAYGLVADGGKVHLLHVVDAGPFVHKLERVRDAELVNRLGERIPPEAKARHVRTEKHVLFGRAADEIVKYAERAGADVVCVGSHGRSGVGAAVLGSVSQEVIARSRCPVLVVPGPRE</sequence>
<dbReference type="InterPro" id="IPR014729">
    <property type="entry name" value="Rossmann-like_a/b/a_fold"/>
</dbReference>
<feature type="domain" description="UspA" evidence="2">
    <location>
        <begin position="168"/>
        <end position="308"/>
    </location>
</feature>
<dbReference type="PANTHER" id="PTHR46268">
    <property type="entry name" value="STRESS RESPONSE PROTEIN NHAX"/>
    <property type="match status" value="1"/>
</dbReference>